<accession>A0A399ED91</accession>
<evidence type="ECO:0000313" key="1">
    <source>
        <dbReference type="EMBL" id="RIH82614.1"/>
    </source>
</evidence>
<protein>
    <submittedName>
        <fullName evidence="1">Uncharacterized protein</fullName>
    </submittedName>
</protein>
<dbReference type="RefSeq" id="WP_119280236.1">
    <property type="nucleotide sequence ID" value="NZ_QWLA01000099.1"/>
</dbReference>
<comment type="caution">
    <text evidence="1">The sequence shown here is derived from an EMBL/GenBank/DDBJ whole genome shotgun (WGS) entry which is preliminary data.</text>
</comment>
<proteinExistence type="predicted"/>
<dbReference type="EMBL" id="QWLA01000099">
    <property type="protein sequence ID" value="RIH82614.1"/>
    <property type="molecule type" value="Genomic_DNA"/>
</dbReference>
<organism evidence="1 2">
    <name type="scientific">Calidithermus roseus</name>
    <dbReference type="NCBI Taxonomy" id="1644118"/>
    <lineage>
        <taxon>Bacteria</taxon>
        <taxon>Thermotogati</taxon>
        <taxon>Deinococcota</taxon>
        <taxon>Deinococci</taxon>
        <taxon>Thermales</taxon>
        <taxon>Thermaceae</taxon>
        <taxon>Calidithermus</taxon>
    </lineage>
</organism>
<dbReference type="OrthoDB" id="29896at2"/>
<sequence>MLRQFYFPDQFSELLNRLEARLEQSEDQELRLLGTQLRLLARGFWDLSDEPAPEAAPLELRFLGQSKALLEQKLFPIRLRFAELLTALALHPEGCSCEQLTLLVYGEGGNPNCCKTELCRLRDQMPISSRPYRLEIPFRADFLELRELLAAGRVEEAVALYQGPLLPNSEAPVVVEVRETLEEALRQAVLVCGEVDVLWKLAGRMKDDLELWEKTLHSLGRRDPRWPIAYAHSARLWRDFKAARA</sequence>
<keyword evidence="2" id="KW-1185">Reference proteome</keyword>
<name>A0A399ED91_9DEIN</name>
<evidence type="ECO:0000313" key="2">
    <source>
        <dbReference type="Proteomes" id="UP000265341"/>
    </source>
</evidence>
<dbReference type="AlphaFoldDB" id="A0A399ED91"/>
<gene>
    <name evidence="1" type="ORF">Mrose_03326</name>
</gene>
<reference evidence="1 2" key="1">
    <citation type="submission" date="2018-08" db="EMBL/GenBank/DDBJ databases">
        <title>Meiothermus roseus NBRC 110900 genome sequencing project.</title>
        <authorList>
            <person name="Da Costa M.S."/>
            <person name="Albuquerque L."/>
            <person name="Raposo P."/>
            <person name="Froufe H.J.C."/>
            <person name="Barroso C.S."/>
            <person name="Egas C."/>
        </authorList>
    </citation>
    <scope>NUCLEOTIDE SEQUENCE [LARGE SCALE GENOMIC DNA]</scope>
    <source>
        <strain evidence="1 2">NBRC 110900</strain>
    </source>
</reference>
<dbReference type="Proteomes" id="UP000265341">
    <property type="component" value="Unassembled WGS sequence"/>
</dbReference>